<evidence type="ECO:0000313" key="1">
    <source>
        <dbReference type="EMBL" id="SVD29268.1"/>
    </source>
</evidence>
<name>A0A382U6G8_9ZZZZ</name>
<gene>
    <name evidence="1" type="ORF">METZ01_LOCUS382122</name>
</gene>
<sequence>LKFSPLYMTLFLQKFQMRKLIIIQNNYKNVYKWIGVLKSQALQLDVTSKSEMTIQWANSRNYIMPVKKIVFIKDNEEYKLDCLPKTDIYKLCELLDQGGAEHIRTYTVYETLDDLYVQGRSTRNLSSIPASQRQLELF</sequence>
<reference evidence="1" key="1">
    <citation type="submission" date="2018-05" db="EMBL/GenBank/DDBJ databases">
        <authorList>
            <person name="Lanie J.A."/>
            <person name="Ng W.-L."/>
            <person name="Kazmierczak K.M."/>
            <person name="Andrzejewski T.M."/>
            <person name="Davidsen T.M."/>
            <person name="Wayne K.J."/>
            <person name="Tettelin H."/>
            <person name="Glass J.I."/>
            <person name="Rusch D."/>
            <person name="Podicherti R."/>
            <person name="Tsui H.-C.T."/>
            <person name="Winkler M.E."/>
        </authorList>
    </citation>
    <scope>NUCLEOTIDE SEQUENCE</scope>
</reference>
<dbReference type="EMBL" id="UINC01141499">
    <property type="protein sequence ID" value="SVD29268.1"/>
    <property type="molecule type" value="Genomic_DNA"/>
</dbReference>
<dbReference type="AlphaFoldDB" id="A0A382U6G8"/>
<feature type="non-terminal residue" evidence="1">
    <location>
        <position position="1"/>
    </location>
</feature>
<protein>
    <submittedName>
        <fullName evidence="1">Uncharacterized protein</fullName>
    </submittedName>
</protein>
<accession>A0A382U6G8</accession>
<organism evidence="1">
    <name type="scientific">marine metagenome</name>
    <dbReference type="NCBI Taxonomy" id="408172"/>
    <lineage>
        <taxon>unclassified sequences</taxon>
        <taxon>metagenomes</taxon>
        <taxon>ecological metagenomes</taxon>
    </lineage>
</organism>
<proteinExistence type="predicted"/>